<reference evidence="2" key="1">
    <citation type="submission" date="2017-04" db="EMBL/GenBank/DDBJ databases">
        <authorList>
            <person name="Afonso C.L."/>
            <person name="Miller P.J."/>
            <person name="Scott M.A."/>
            <person name="Spackman E."/>
            <person name="Goraichik I."/>
            <person name="Dimitrov K.M."/>
            <person name="Suarez D.L."/>
            <person name="Swayne D.E."/>
        </authorList>
    </citation>
    <scope>NUCLEOTIDE SEQUENCE</scope>
    <source>
        <strain evidence="2">NZ3</strain>
    </source>
</reference>
<sequence>MKLGYVIGLATLLLLGIALGYGLGSSFPTHTVEVTKLITSIKTDIKTFTLPTTVTITVVKTVSRTEFITFTSTTTSTSTITERKVIIPQGNQLVIAWMLSTCDKSEWSVLERFSRQIDIVSPDWYYLTEDLSVGKYDKRCAEDREFIEFLNSLGVKLMPMLVSANSELVRKLVTDPNAIDSLSAELVYLAKKYNYYGYNIDFEVSIPEYSTEFASFIDRLAKKLHSNGLILTVDVPAKRMEWPSSYTATYDYAKLGKTEVDAVIIMAYDFYEWVSGPKPVAPIWWVEDCVRYALQYIPPEKLILGIPNYGKTWSVDGTFRGWLLYPDWLALIEKSGKNYTIDKELMEKVLELNNEVAYFVDGEMGYYRAFIAVKYELKGIAVWRLDKGDPNAWSFYARALGK</sequence>
<gene>
    <name evidence="2" type="ORF">B7O98_00485</name>
</gene>
<dbReference type="SUPFAM" id="SSF51445">
    <property type="entry name" value="(Trans)glycosidases"/>
    <property type="match status" value="1"/>
</dbReference>
<comment type="caution">
    <text evidence="2">The sequence shown here is derived from an EMBL/GenBank/DDBJ whole genome shotgun (WGS) entry which is preliminary data.</text>
</comment>
<dbReference type="InterPro" id="IPR029070">
    <property type="entry name" value="Chitinase_insertion_sf"/>
</dbReference>
<name>A0A2R7Y8Q1_9CREN</name>
<organism evidence="2 3">
    <name type="scientific">Zestosphaera tikiterensis</name>
    <dbReference type="NCBI Taxonomy" id="1973259"/>
    <lineage>
        <taxon>Archaea</taxon>
        <taxon>Thermoproteota</taxon>
        <taxon>Thermoprotei</taxon>
        <taxon>Desulfurococcales</taxon>
        <taxon>Desulfurococcaceae</taxon>
        <taxon>Zestosphaera</taxon>
    </lineage>
</organism>
<dbReference type="InterPro" id="IPR017853">
    <property type="entry name" value="GH"/>
</dbReference>
<dbReference type="Proteomes" id="UP000244093">
    <property type="component" value="Unassembled WGS sequence"/>
</dbReference>
<dbReference type="PANTHER" id="PTHR46066:SF2">
    <property type="entry name" value="CHITINASE DOMAIN-CONTAINING PROTEIN 1"/>
    <property type="match status" value="1"/>
</dbReference>
<dbReference type="InterPro" id="IPR001223">
    <property type="entry name" value="Glyco_hydro18_cat"/>
</dbReference>
<accession>A0A2R7Y8Q1</accession>
<dbReference type="GO" id="GO:0005975">
    <property type="term" value="P:carbohydrate metabolic process"/>
    <property type="evidence" value="ECO:0007669"/>
    <property type="project" value="InterPro"/>
</dbReference>
<feature type="domain" description="GH18" evidence="1">
    <location>
        <begin position="83"/>
        <end position="402"/>
    </location>
</feature>
<dbReference type="Gene3D" id="3.20.20.80">
    <property type="entry name" value="Glycosidases"/>
    <property type="match status" value="1"/>
</dbReference>
<dbReference type="SMART" id="SM00636">
    <property type="entry name" value="Glyco_18"/>
    <property type="match status" value="1"/>
</dbReference>
<evidence type="ECO:0000313" key="2">
    <source>
        <dbReference type="EMBL" id="PUA33931.1"/>
    </source>
</evidence>
<dbReference type="EMBL" id="NBVN01000001">
    <property type="protein sequence ID" value="PUA33931.1"/>
    <property type="molecule type" value="Genomic_DNA"/>
</dbReference>
<reference evidence="2" key="2">
    <citation type="journal article" date="2018" name="Syst. Appl. Microbiol.">
        <title>A new symbiotic nanoarchaeote (Candidatus Nanoclepta minutus) and its host (Zestosphaera tikiterensis gen. nov., sp. nov.) from a New Zealand hot spring.</title>
        <authorList>
            <person name="St John E."/>
            <person name="Liu Y."/>
            <person name="Podar M."/>
            <person name="Stott M.B."/>
            <person name="Meneghin J."/>
            <person name="Chen Z."/>
            <person name="Lagutin K."/>
            <person name="Mitchell K."/>
            <person name="Reysenbach A.L."/>
        </authorList>
    </citation>
    <scope>NUCLEOTIDE SEQUENCE [LARGE SCALE GENOMIC DNA]</scope>
    <source>
        <strain evidence="2">NZ3</strain>
    </source>
</reference>
<dbReference type="PANTHER" id="PTHR46066">
    <property type="entry name" value="CHITINASE DOMAIN-CONTAINING PROTEIN 1 FAMILY MEMBER"/>
    <property type="match status" value="1"/>
</dbReference>
<dbReference type="GO" id="GO:0008061">
    <property type="term" value="F:chitin binding"/>
    <property type="evidence" value="ECO:0007669"/>
    <property type="project" value="InterPro"/>
</dbReference>
<dbReference type="PROSITE" id="PS51910">
    <property type="entry name" value="GH18_2"/>
    <property type="match status" value="1"/>
</dbReference>
<dbReference type="Gene3D" id="3.10.50.10">
    <property type="match status" value="1"/>
</dbReference>
<dbReference type="Pfam" id="PF00704">
    <property type="entry name" value="Glyco_hydro_18"/>
    <property type="match status" value="1"/>
</dbReference>
<evidence type="ECO:0000259" key="1">
    <source>
        <dbReference type="PROSITE" id="PS51910"/>
    </source>
</evidence>
<proteinExistence type="predicted"/>
<protein>
    <recommendedName>
        <fullName evidence="1">GH18 domain-containing protein</fullName>
    </recommendedName>
</protein>
<dbReference type="AlphaFoldDB" id="A0A2R7Y8Q1"/>
<evidence type="ECO:0000313" key="3">
    <source>
        <dbReference type="Proteomes" id="UP000244093"/>
    </source>
</evidence>
<dbReference type="InterPro" id="IPR011583">
    <property type="entry name" value="Chitinase_II/V-like_cat"/>
</dbReference>